<dbReference type="Pfam" id="PF00109">
    <property type="entry name" value="ketoacyl-synt"/>
    <property type="match status" value="1"/>
</dbReference>
<dbReference type="PANTHER" id="PTHR11712:SF336">
    <property type="entry name" value="3-OXOACYL-[ACYL-CARRIER-PROTEIN] SYNTHASE, MITOCHONDRIAL"/>
    <property type="match status" value="1"/>
</dbReference>
<dbReference type="PROSITE" id="PS52004">
    <property type="entry name" value="KS3_2"/>
    <property type="match status" value="1"/>
</dbReference>
<dbReference type="InterPro" id="IPR014030">
    <property type="entry name" value="Ketoacyl_synth_N"/>
</dbReference>
<dbReference type="Gene3D" id="3.40.47.10">
    <property type="match status" value="1"/>
</dbReference>
<keyword evidence="6" id="KW-1185">Reference proteome</keyword>
<gene>
    <name evidence="5" type="ORF">LX78_00185</name>
</gene>
<feature type="domain" description="Ketosynthase family 3 (KS3)" evidence="4">
    <location>
        <begin position="12"/>
        <end position="412"/>
    </location>
</feature>
<dbReference type="EMBL" id="QGGP01000001">
    <property type="protein sequence ID" value="PWK20485.1"/>
    <property type="molecule type" value="Genomic_DNA"/>
</dbReference>
<dbReference type="InterPro" id="IPR014031">
    <property type="entry name" value="Ketoacyl_synth_C"/>
</dbReference>
<dbReference type="InterPro" id="IPR016039">
    <property type="entry name" value="Thiolase-like"/>
</dbReference>
<reference evidence="5 6" key="1">
    <citation type="submission" date="2018-05" db="EMBL/GenBank/DDBJ databases">
        <title>Genomic Encyclopedia of Archaeal and Bacterial Type Strains, Phase II (KMG-II): from individual species to whole genera.</title>
        <authorList>
            <person name="Goeker M."/>
        </authorList>
    </citation>
    <scope>NUCLEOTIDE SEQUENCE [LARGE SCALE GENOMIC DNA]</scope>
    <source>
        <strain evidence="5 6">DSM 22637</strain>
    </source>
</reference>
<dbReference type="Proteomes" id="UP000245430">
    <property type="component" value="Unassembled WGS sequence"/>
</dbReference>
<dbReference type="GO" id="GO:0006633">
    <property type="term" value="P:fatty acid biosynthetic process"/>
    <property type="evidence" value="ECO:0007669"/>
    <property type="project" value="TreeGrafter"/>
</dbReference>
<evidence type="ECO:0000256" key="1">
    <source>
        <dbReference type="ARBA" id="ARBA00008467"/>
    </source>
</evidence>
<evidence type="ECO:0000256" key="2">
    <source>
        <dbReference type="ARBA" id="ARBA00022679"/>
    </source>
</evidence>
<sequence length="412" mass="45250">MLKQVQHDNKMIQPISITSLATISPLGKTTDEIWQAYKNKQHYFSIKDNNYVAELPAELKAEIKKLRASDVKYKALDNSVLYAIYTSREAIKQAGWIASDDFGINIGSSRGATELFENHHKFFLKKDKTKPLSSPTTTLGNISSWVAHDLQTQGPEISHSITCSTALHALLNGIAWLNSGMCKKFLVGGSEAPLTAFTISQMQALKIYAKSNSLSHLELSREVDIGLDCARPDIPESYPCRALDLNKNKNTMILSEAASMACLEKGENPNALATIKGIGYATEILEHNASLSTNALCFQRSMKMALGDLNPDEIDVIVTHTPGTIKGDISEFNAIKKIFCNKTPSLTTNKWKIGHSLGASGMLNIEMAILMLKYNEFVSVPYIDEVKPKRIKNILINAVGFGGNAVSILLSK</sequence>
<protein>
    <submittedName>
        <fullName evidence="5">3-oxoacyl-(Acyl-carrier-protein) synthase</fullName>
    </submittedName>
</protein>
<dbReference type="GO" id="GO:0004315">
    <property type="term" value="F:3-oxoacyl-[acyl-carrier-protein] synthase activity"/>
    <property type="evidence" value="ECO:0007669"/>
    <property type="project" value="TreeGrafter"/>
</dbReference>
<dbReference type="PANTHER" id="PTHR11712">
    <property type="entry name" value="POLYKETIDE SYNTHASE-RELATED"/>
    <property type="match status" value="1"/>
</dbReference>
<dbReference type="AlphaFoldDB" id="A0A316DR85"/>
<evidence type="ECO:0000259" key="4">
    <source>
        <dbReference type="PROSITE" id="PS52004"/>
    </source>
</evidence>
<comment type="caution">
    <text evidence="5">The sequence shown here is derived from an EMBL/GenBank/DDBJ whole genome shotgun (WGS) entry which is preliminary data.</text>
</comment>
<proteinExistence type="inferred from homology"/>
<evidence type="ECO:0000256" key="3">
    <source>
        <dbReference type="RuleBase" id="RU003694"/>
    </source>
</evidence>
<name>A0A316DR85_9FLAO</name>
<dbReference type="InterPro" id="IPR000794">
    <property type="entry name" value="Beta-ketoacyl_synthase"/>
</dbReference>
<comment type="similarity">
    <text evidence="1 3">Belongs to the thiolase-like superfamily. Beta-ketoacyl-ACP synthases family.</text>
</comment>
<organism evidence="5 6">
    <name type="scientific">Xanthomarina spongicola</name>
    <dbReference type="NCBI Taxonomy" id="570520"/>
    <lineage>
        <taxon>Bacteria</taxon>
        <taxon>Pseudomonadati</taxon>
        <taxon>Bacteroidota</taxon>
        <taxon>Flavobacteriia</taxon>
        <taxon>Flavobacteriales</taxon>
        <taxon>Flavobacteriaceae</taxon>
        <taxon>Xanthomarina</taxon>
    </lineage>
</organism>
<accession>A0A316DR85</accession>
<dbReference type="InterPro" id="IPR020841">
    <property type="entry name" value="PKS_Beta-ketoAc_synthase_dom"/>
</dbReference>
<dbReference type="Pfam" id="PF02801">
    <property type="entry name" value="Ketoacyl-synt_C"/>
    <property type="match status" value="1"/>
</dbReference>
<evidence type="ECO:0000313" key="6">
    <source>
        <dbReference type="Proteomes" id="UP000245430"/>
    </source>
</evidence>
<dbReference type="SUPFAM" id="SSF53901">
    <property type="entry name" value="Thiolase-like"/>
    <property type="match status" value="2"/>
</dbReference>
<evidence type="ECO:0000313" key="5">
    <source>
        <dbReference type="EMBL" id="PWK20485.1"/>
    </source>
</evidence>
<keyword evidence="2 3" id="KW-0808">Transferase</keyword>